<keyword evidence="2" id="KW-0472">Membrane</keyword>
<keyword evidence="4" id="KW-1185">Reference proteome</keyword>
<dbReference type="WBParaSite" id="Pan_g18810.t1">
    <property type="protein sequence ID" value="Pan_g18810.t1"/>
    <property type="gene ID" value="Pan_g18810"/>
</dbReference>
<evidence type="ECO:0000256" key="1">
    <source>
        <dbReference type="SAM" id="MobiDB-lite"/>
    </source>
</evidence>
<dbReference type="AlphaFoldDB" id="A0A7E4ZUZ4"/>
<reference evidence="5" key="2">
    <citation type="submission" date="2020-10" db="UniProtKB">
        <authorList>
            <consortium name="WormBaseParasite"/>
        </authorList>
    </citation>
    <scope>IDENTIFICATION</scope>
</reference>
<feature type="transmembrane region" description="Helical" evidence="2">
    <location>
        <begin position="116"/>
        <end position="136"/>
    </location>
</feature>
<organism evidence="4 5">
    <name type="scientific">Panagrellus redivivus</name>
    <name type="common">Microworm</name>
    <dbReference type="NCBI Taxonomy" id="6233"/>
    <lineage>
        <taxon>Eukaryota</taxon>
        <taxon>Metazoa</taxon>
        <taxon>Ecdysozoa</taxon>
        <taxon>Nematoda</taxon>
        <taxon>Chromadorea</taxon>
        <taxon>Rhabditida</taxon>
        <taxon>Tylenchina</taxon>
        <taxon>Panagrolaimomorpha</taxon>
        <taxon>Panagrolaimoidea</taxon>
        <taxon>Panagrolaimidae</taxon>
        <taxon>Panagrellus</taxon>
    </lineage>
</organism>
<feature type="chain" id="PRO_5028989124" evidence="3">
    <location>
        <begin position="16"/>
        <end position="214"/>
    </location>
</feature>
<reference evidence="4" key="1">
    <citation type="journal article" date="2013" name="Genetics">
        <title>The draft genome and transcriptome of Panagrellus redivivus are shaped by the harsh demands of a free-living lifestyle.</title>
        <authorList>
            <person name="Srinivasan J."/>
            <person name="Dillman A.R."/>
            <person name="Macchietto M.G."/>
            <person name="Heikkinen L."/>
            <person name="Lakso M."/>
            <person name="Fracchia K.M."/>
            <person name="Antoshechkin I."/>
            <person name="Mortazavi A."/>
            <person name="Wong G."/>
            <person name="Sternberg P.W."/>
        </authorList>
    </citation>
    <scope>NUCLEOTIDE SEQUENCE [LARGE SCALE GENOMIC DNA]</scope>
    <source>
        <strain evidence="4">MT8872</strain>
    </source>
</reference>
<evidence type="ECO:0000313" key="5">
    <source>
        <dbReference type="WBParaSite" id="Pan_g18810.t1"/>
    </source>
</evidence>
<dbReference type="Gene3D" id="2.10.25.10">
    <property type="entry name" value="Laminin"/>
    <property type="match status" value="1"/>
</dbReference>
<feature type="compositionally biased region" description="Low complexity" evidence="1">
    <location>
        <begin position="143"/>
        <end position="163"/>
    </location>
</feature>
<keyword evidence="3" id="KW-0732">Signal</keyword>
<keyword evidence="2" id="KW-1133">Transmembrane helix</keyword>
<protein>
    <submittedName>
        <fullName evidence="5">EGF-like domain-containing protein</fullName>
    </submittedName>
</protein>
<accession>A0A7E4ZUZ4</accession>
<dbReference type="Proteomes" id="UP000492821">
    <property type="component" value="Unassembled WGS sequence"/>
</dbReference>
<evidence type="ECO:0000256" key="3">
    <source>
        <dbReference type="SAM" id="SignalP"/>
    </source>
</evidence>
<sequence length="214" mass="23527">MRLFLFPLFISGVCAGKYNIFDHLNASNLVPGSDCPPLYYGLNCKVPYCYPPGGSVQRGVEDLFCKCKKNFLSGAHCELIDCNKGVLSNSTLRCECPDNAWGDYCEWTISKLLADVIVVFYFGLFLALIGTVYHAFIQPTTSTNNLSSTPPAPTNSGIRNQQNRTRRNTPQPPAPPAPAPEIRIVERVVYRENSDAPPAYDVAVASADPPKYTV</sequence>
<name>A0A7E4ZUZ4_PANRE</name>
<feature type="region of interest" description="Disordered" evidence="1">
    <location>
        <begin position="143"/>
        <end position="182"/>
    </location>
</feature>
<feature type="compositionally biased region" description="Pro residues" evidence="1">
    <location>
        <begin position="170"/>
        <end position="179"/>
    </location>
</feature>
<feature type="signal peptide" evidence="3">
    <location>
        <begin position="1"/>
        <end position="15"/>
    </location>
</feature>
<evidence type="ECO:0000256" key="2">
    <source>
        <dbReference type="SAM" id="Phobius"/>
    </source>
</evidence>
<evidence type="ECO:0000313" key="4">
    <source>
        <dbReference type="Proteomes" id="UP000492821"/>
    </source>
</evidence>
<proteinExistence type="predicted"/>
<keyword evidence="2" id="KW-0812">Transmembrane</keyword>